<dbReference type="PANTHER" id="PTHR31377:SF0">
    <property type="entry name" value="AGMATINE DEIMINASE-RELATED"/>
    <property type="match status" value="1"/>
</dbReference>
<dbReference type="PATRIC" id="fig|1423808.3.peg.2498"/>
<keyword evidence="3" id="KW-1185">Reference proteome</keyword>
<dbReference type="GO" id="GO:0009446">
    <property type="term" value="P:putrescine biosynthetic process"/>
    <property type="evidence" value="ECO:0007669"/>
    <property type="project" value="InterPro"/>
</dbReference>
<dbReference type="EMBL" id="AZEA01000008">
    <property type="protein sequence ID" value="KRK88577.1"/>
    <property type="molecule type" value="Genomic_DNA"/>
</dbReference>
<evidence type="ECO:0000313" key="2">
    <source>
        <dbReference type="EMBL" id="KRK88577.1"/>
    </source>
</evidence>
<dbReference type="Proteomes" id="UP000051581">
    <property type="component" value="Unassembled WGS sequence"/>
</dbReference>
<evidence type="ECO:0000313" key="3">
    <source>
        <dbReference type="Proteomes" id="UP000051581"/>
    </source>
</evidence>
<accession>A0A0R1L6S6</accession>
<evidence type="ECO:0000256" key="1">
    <source>
        <dbReference type="ARBA" id="ARBA00022801"/>
    </source>
</evidence>
<dbReference type="Gene3D" id="3.75.10.10">
    <property type="entry name" value="L-arginine/glycine Amidinotransferase, Chain A"/>
    <property type="match status" value="1"/>
</dbReference>
<dbReference type="SUPFAM" id="SSF55909">
    <property type="entry name" value="Pentein"/>
    <property type="match status" value="1"/>
</dbReference>
<name>A0A0R1L6S6_9LACO</name>
<dbReference type="InterPro" id="IPR007466">
    <property type="entry name" value="Peptidyl-Arg-deiminase_porph"/>
</dbReference>
<dbReference type="AlphaFoldDB" id="A0A0R1L6S6"/>
<keyword evidence="1" id="KW-0378">Hydrolase</keyword>
<reference evidence="2 3" key="1">
    <citation type="journal article" date="2015" name="Genome Announc.">
        <title>Expanding the biotechnology potential of lactobacilli through comparative genomics of 213 strains and associated genera.</title>
        <authorList>
            <person name="Sun Z."/>
            <person name="Harris H.M."/>
            <person name="McCann A."/>
            <person name="Guo C."/>
            <person name="Argimon S."/>
            <person name="Zhang W."/>
            <person name="Yang X."/>
            <person name="Jeffery I.B."/>
            <person name="Cooney J.C."/>
            <person name="Kagawa T.F."/>
            <person name="Liu W."/>
            <person name="Song Y."/>
            <person name="Salvetti E."/>
            <person name="Wrobel A."/>
            <person name="Rasinkangas P."/>
            <person name="Parkhill J."/>
            <person name="Rea M.C."/>
            <person name="O'Sullivan O."/>
            <person name="Ritari J."/>
            <person name="Douillard F.P."/>
            <person name="Paul Ross R."/>
            <person name="Yang R."/>
            <person name="Briner A.E."/>
            <person name="Felis G.E."/>
            <person name="de Vos W.M."/>
            <person name="Barrangou R."/>
            <person name="Klaenhammer T.R."/>
            <person name="Caufield P.W."/>
            <person name="Cui Y."/>
            <person name="Zhang H."/>
            <person name="O'Toole P.W."/>
        </authorList>
    </citation>
    <scope>NUCLEOTIDE SEQUENCE [LARGE SCALE GENOMIC DNA]</scope>
    <source>
        <strain evidence="2 3">DSM 19904</strain>
    </source>
</reference>
<protein>
    <submittedName>
        <fullName evidence="2">Peptidyl-arginine deiminase</fullName>
    </submittedName>
</protein>
<proteinExistence type="predicted"/>
<dbReference type="GO" id="GO:0004668">
    <property type="term" value="F:protein-arginine deiminase activity"/>
    <property type="evidence" value="ECO:0007669"/>
    <property type="project" value="InterPro"/>
</dbReference>
<gene>
    <name evidence="2" type="ORF">FD17_GL002447</name>
</gene>
<dbReference type="Pfam" id="PF04371">
    <property type="entry name" value="PAD_porph"/>
    <property type="match status" value="1"/>
</dbReference>
<sequence length="322" mass="36408">MLAFITVVTGGLLVAGCEPSLAQNEPNIYTALPVKSDSYYQPFSHSLKAFSNQLSRTDPRHVITITNQSMNHRVSRFSYDDIWVRDVAPVITTKMVKFKYGSNYLPKADASYLDRQFRTWLDEEGFNYQVSNLVLDGGNLIWNGHDTVILTNHVFDDNPGWTRSEIVSELKPKLNVKRVIFIPVEPGDVLGHADGMVKFISRNELYVSDFSGNHKLLRKVEHQIKSVIPNAKFVVLPSAYTSRGQYDRKIASAKGLYINMLETPTKVYVPQYGLSMDHKVLKIIRSHTHKKLIPINVGKISTMGGSVHCLTWDVPKTMVPEK</sequence>
<dbReference type="PANTHER" id="PTHR31377">
    <property type="entry name" value="AGMATINE DEIMINASE-RELATED"/>
    <property type="match status" value="1"/>
</dbReference>
<organism evidence="2 3">
    <name type="scientific">Lentilactobacillus sunkii DSM 19904</name>
    <dbReference type="NCBI Taxonomy" id="1423808"/>
    <lineage>
        <taxon>Bacteria</taxon>
        <taxon>Bacillati</taxon>
        <taxon>Bacillota</taxon>
        <taxon>Bacilli</taxon>
        <taxon>Lactobacillales</taxon>
        <taxon>Lactobacillaceae</taxon>
        <taxon>Lentilactobacillus</taxon>
    </lineage>
</organism>
<comment type="caution">
    <text evidence="2">The sequence shown here is derived from an EMBL/GenBank/DDBJ whole genome shotgun (WGS) entry which is preliminary data.</text>
</comment>